<dbReference type="Gene3D" id="3.40.50.10330">
    <property type="entry name" value="Probable inorganic polyphosphate/atp-NAD kinase, domain 1"/>
    <property type="match status" value="1"/>
</dbReference>
<accession>A0AAW0EZE6</accession>
<keyword evidence="5" id="KW-0863">Zinc-finger</keyword>
<evidence type="ECO:0000256" key="6">
    <source>
        <dbReference type="ARBA" id="ARBA00022777"/>
    </source>
</evidence>
<evidence type="ECO:0000256" key="7">
    <source>
        <dbReference type="ARBA" id="ARBA00022840"/>
    </source>
</evidence>
<dbReference type="GO" id="GO:0016020">
    <property type="term" value="C:membrane"/>
    <property type="evidence" value="ECO:0007669"/>
    <property type="project" value="UniProtKB-SubCell"/>
</dbReference>
<evidence type="ECO:0000259" key="11">
    <source>
        <dbReference type="PROSITE" id="PS50146"/>
    </source>
</evidence>
<dbReference type="InterPro" id="IPR037607">
    <property type="entry name" value="DGK"/>
</dbReference>
<feature type="domain" description="DAGKc" evidence="11">
    <location>
        <begin position="14"/>
        <end position="163"/>
    </location>
</feature>
<feature type="transmembrane region" description="Helical" evidence="10">
    <location>
        <begin position="363"/>
        <end position="387"/>
    </location>
</feature>
<evidence type="ECO:0000256" key="1">
    <source>
        <dbReference type="ARBA" id="ARBA00004370"/>
    </source>
</evidence>
<proteinExistence type="inferred from homology"/>
<dbReference type="Proteomes" id="UP001430356">
    <property type="component" value="Unassembled WGS sequence"/>
</dbReference>
<reference evidence="12 13" key="1">
    <citation type="journal article" date="2021" name="MBio">
        <title>A New Model Trypanosomatid, Novymonas esmeraldas: Genomic Perception of Its 'Candidatus Pandoraea novymonadis' Endosymbiont.</title>
        <authorList>
            <person name="Zakharova A."/>
            <person name="Saura A."/>
            <person name="Butenko A."/>
            <person name="Podesvova L."/>
            <person name="Warmusova S."/>
            <person name="Kostygov A.Y."/>
            <person name="Nenarokova A."/>
            <person name="Lukes J."/>
            <person name="Opperdoes F.R."/>
            <person name="Yurchenko V."/>
        </authorList>
    </citation>
    <scope>NUCLEOTIDE SEQUENCE [LARGE SCALE GENOMIC DNA]</scope>
    <source>
        <strain evidence="12 13">E262AT.01</strain>
    </source>
</reference>
<comment type="caution">
    <text evidence="12">The sequence shown here is derived from an EMBL/GenBank/DDBJ whole genome shotgun (WGS) entry which is preliminary data.</text>
</comment>
<comment type="subcellular location">
    <subcellularLocation>
        <location evidence="1">Membrane</location>
    </subcellularLocation>
</comment>
<keyword evidence="10" id="KW-1133">Transmembrane helix</keyword>
<evidence type="ECO:0000313" key="13">
    <source>
        <dbReference type="Proteomes" id="UP001430356"/>
    </source>
</evidence>
<keyword evidence="13" id="KW-1185">Reference proteome</keyword>
<dbReference type="Pfam" id="PF00609">
    <property type="entry name" value="DAGK_acc"/>
    <property type="match status" value="1"/>
</dbReference>
<dbReference type="AlphaFoldDB" id="A0AAW0EZE6"/>
<dbReference type="Pfam" id="PF00781">
    <property type="entry name" value="DAGK_cat"/>
    <property type="match status" value="1"/>
</dbReference>
<name>A0AAW0EZE6_9TRYP</name>
<dbReference type="GO" id="GO:0004143">
    <property type="term" value="F:ATP-dependent diacylglycerol kinase activity"/>
    <property type="evidence" value="ECO:0007669"/>
    <property type="project" value="UniProtKB-EC"/>
</dbReference>
<dbReference type="GO" id="GO:0005524">
    <property type="term" value="F:ATP binding"/>
    <property type="evidence" value="ECO:0007669"/>
    <property type="project" value="UniProtKB-KW"/>
</dbReference>
<keyword evidence="4 9" id="KW-0547">Nucleotide-binding</keyword>
<protein>
    <recommendedName>
        <fullName evidence="9">Diacylglycerol kinase</fullName>
        <shortName evidence="9">DAG kinase</shortName>
        <ecNumber evidence="9">2.7.1.107</ecNumber>
    </recommendedName>
</protein>
<dbReference type="InterPro" id="IPR000756">
    <property type="entry name" value="Diacylglycerol_kin_accessory"/>
</dbReference>
<keyword evidence="7 9" id="KW-0067">ATP-binding</keyword>
<dbReference type="SUPFAM" id="SSF111331">
    <property type="entry name" value="NAD kinase/diacylglycerol kinase-like"/>
    <property type="match status" value="1"/>
</dbReference>
<evidence type="ECO:0000256" key="2">
    <source>
        <dbReference type="ARBA" id="ARBA00009280"/>
    </source>
</evidence>
<dbReference type="InterPro" id="IPR001206">
    <property type="entry name" value="Diacylglycerol_kinase_cat_dom"/>
</dbReference>
<evidence type="ECO:0000256" key="10">
    <source>
        <dbReference type="SAM" id="Phobius"/>
    </source>
</evidence>
<comment type="similarity">
    <text evidence="2 9">Belongs to the eukaryotic diacylglycerol kinase family.</text>
</comment>
<dbReference type="PANTHER" id="PTHR11255">
    <property type="entry name" value="DIACYLGLYCEROL KINASE"/>
    <property type="match status" value="1"/>
</dbReference>
<sequence>MASPSPIAHTSSSAGPRVALVNLRSGGRRAAEDVLRRLSDTLGADRVWVLFESVNAESHRAELEVFLREQAPQHVIVAGGDGTISFVMDVIKRLQDQRLLSPSRGVIAPFPLGTGNDLSITLGFGSGFARWVVLGGRRFRRLMRTYDTASTTKVDRWLLSVATTSAQHPGGLAHEYVLNNYFSVGFDAAVASRLNGFRGRHPHLFTTRPVVKLWYAVFAVMALFTEEKIGSAVSLDIDGRRVRVPASAKSVAVCNMLTYAGGAVAWNAAAADHYARPSVCDGCVEVVCFYGIWHLALVRLGWSYGVKLGQGSSVHLETGPLSCQFDGEEVLNVTDTGGRSTFHVSRFSHSECLTVPPRQETNAFLVLFVLAAVALLLVLWLSPSLVIEK</sequence>
<keyword evidence="5" id="KW-0862">Zinc</keyword>
<dbReference type="SMART" id="SM00045">
    <property type="entry name" value="DAGKa"/>
    <property type="match status" value="1"/>
</dbReference>
<dbReference type="SMART" id="SM00046">
    <property type="entry name" value="DAGKc"/>
    <property type="match status" value="1"/>
</dbReference>
<dbReference type="EC" id="2.7.1.107" evidence="9"/>
<evidence type="ECO:0000256" key="4">
    <source>
        <dbReference type="ARBA" id="ARBA00022741"/>
    </source>
</evidence>
<dbReference type="GO" id="GO:0007200">
    <property type="term" value="P:phospholipase C-activating G protein-coupled receptor signaling pathway"/>
    <property type="evidence" value="ECO:0007669"/>
    <property type="project" value="InterPro"/>
</dbReference>
<keyword evidence="10" id="KW-0812">Transmembrane</keyword>
<evidence type="ECO:0000256" key="5">
    <source>
        <dbReference type="ARBA" id="ARBA00022771"/>
    </source>
</evidence>
<gene>
    <name evidence="12" type="ORF">NESM_000855800</name>
</gene>
<dbReference type="Gene3D" id="2.60.200.40">
    <property type="match status" value="1"/>
</dbReference>
<dbReference type="InterPro" id="IPR016064">
    <property type="entry name" value="NAD/diacylglycerol_kinase_sf"/>
</dbReference>
<dbReference type="PROSITE" id="PS50146">
    <property type="entry name" value="DAGK"/>
    <property type="match status" value="1"/>
</dbReference>
<dbReference type="GO" id="GO:0008270">
    <property type="term" value="F:zinc ion binding"/>
    <property type="evidence" value="ECO:0007669"/>
    <property type="project" value="UniProtKB-KW"/>
</dbReference>
<evidence type="ECO:0000256" key="8">
    <source>
        <dbReference type="ARBA" id="ARBA00023136"/>
    </source>
</evidence>
<keyword evidence="6 9" id="KW-0418">Kinase</keyword>
<keyword evidence="8 10" id="KW-0472">Membrane</keyword>
<comment type="catalytic activity">
    <reaction evidence="9">
        <text>a 1,2-diacyl-sn-glycerol + ATP = a 1,2-diacyl-sn-glycero-3-phosphate + ADP + H(+)</text>
        <dbReference type="Rhea" id="RHEA:10272"/>
        <dbReference type="ChEBI" id="CHEBI:15378"/>
        <dbReference type="ChEBI" id="CHEBI:17815"/>
        <dbReference type="ChEBI" id="CHEBI:30616"/>
        <dbReference type="ChEBI" id="CHEBI:58608"/>
        <dbReference type="ChEBI" id="CHEBI:456216"/>
        <dbReference type="EC" id="2.7.1.107"/>
    </reaction>
</comment>
<keyword evidence="3 9" id="KW-0808">Transferase</keyword>
<dbReference type="InterPro" id="IPR017438">
    <property type="entry name" value="ATP-NAD_kinase_N"/>
</dbReference>
<evidence type="ECO:0000256" key="9">
    <source>
        <dbReference type="RuleBase" id="RU361128"/>
    </source>
</evidence>
<evidence type="ECO:0000313" key="12">
    <source>
        <dbReference type="EMBL" id="KAK7198892.1"/>
    </source>
</evidence>
<evidence type="ECO:0000256" key="3">
    <source>
        <dbReference type="ARBA" id="ARBA00022679"/>
    </source>
</evidence>
<dbReference type="EMBL" id="JAECZO010000186">
    <property type="protein sequence ID" value="KAK7198892.1"/>
    <property type="molecule type" value="Genomic_DNA"/>
</dbReference>
<dbReference type="PANTHER" id="PTHR11255:SF54">
    <property type="entry name" value="DIACYLGLYCEROL KINASE THETA"/>
    <property type="match status" value="1"/>
</dbReference>
<organism evidence="12 13">
    <name type="scientific">Novymonas esmeraldas</name>
    <dbReference type="NCBI Taxonomy" id="1808958"/>
    <lineage>
        <taxon>Eukaryota</taxon>
        <taxon>Discoba</taxon>
        <taxon>Euglenozoa</taxon>
        <taxon>Kinetoplastea</taxon>
        <taxon>Metakinetoplastina</taxon>
        <taxon>Trypanosomatida</taxon>
        <taxon>Trypanosomatidae</taxon>
        <taxon>Novymonas</taxon>
    </lineage>
</organism>
<keyword evidence="5" id="KW-0479">Metal-binding</keyword>